<keyword evidence="4 9" id="KW-0418">Kinase</keyword>
<dbReference type="SUPFAM" id="SSF52540">
    <property type="entry name" value="P-loop containing nucleoside triphosphate hydrolases"/>
    <property type="match status" value="1"/>
</dbReference>
<evidence type="ECO:0000256" key="1">
    <source>
        <dbReference type="ARBA" id="ARBA00012906"/>
    </source>
</evidence>
<dbReference type="GO" id="GO:0036430">
    <property type="term" value="F:CMP kinase activity"/>
    <property type="evidence" value="ECO:0007669"/>
    <property type="project" value="RHEA"/>
</dbReference>
<comment type="caution">
    <text evidence="9">The sequence shown here is derived from an EMBL/GenBank/DDBJ whole genome shotgun (WGS) entry which is preliminary data.</text>
</comment>
<name>A0A644YUX5_9ZZZZ</name>
<dbReference type="InterPro" id="IPR027417">
    <property type="entry name" value="P-loop_NTPase"/>
</dbReference>
<accession>A0A644YUX5</accession>
<sequence>MLKELDIDYRRNAAGDWELALDGEFPGEALRTADIAAGASLVATVPAVREALKAMQRKMAGSQWLVMEGRDIGSVIFPDAAFKFFITASPQERARRRLAQEGGRAGSSLEEVAAAIAQRDETDRTRAVAPLRAAPDAETVDNSDMSAEELFNHIYRKVKHAVS</sequence>
<evidence type="ECO:0000256" key="2">
    <source>
        <dbReference type="ARBA" id="ARBA00022679"/>
    </source>
</evidence>
<feature type="domain" description="Cytidylate kinase" evidence="8">
    <location>
        <begin position="4"/>
        <end position="159"/>
    </location>
</feature>
<reference evidence="9" key="1">
    <citation type="submission" date="2019-08" db="EMBL/GenBank/DDBJ databases">
        <authorList>
            <person name="Kucharzyk K."/>
            <person name="Murdoch R.W."/>
            <person name="Higgins S."/>
            <person name="Loffler F."/>
        </authorList>
    </citation>
    <scope>NUCLEOTIDE SEQUENCE</scope>
</reference>
<keyword evidence="3" id="KW-0547">Nucleotide-binding</keyword>
<proteinExistence type="predicted"/>
<dbReference type="Pfam" id="PF02224">
    <property type="entry name" value="Cytidylate_kin"/>
    <property type="match status" value="1"/>
</dbReference>
<keyword evidence="2 9" id="KW-0808">Transferase</keyword>
<evidence type="ECO:0000313" key="9">
    <source>
        <dbReference type="EMBL" id="MPM31651.1"/>
    </source>
</evidence>
<organism evidence="9">
    <name type="scientific">bioreactor metagenome</name>
    <dbReference type="NCBI Taxonomy" id="1076179"/>
    <lineage>
        <taxon>unclassified sequences</taxon>
        <taxon>metagenomes</taxon>
        <taxon>ecological metagenomes</taxon>
    </lineage>
</organism>
<dbReference type="AlphaFoldDB" id="A0A644YUX5"/>
<dbReference type="InterPro" id="IPR011994">
    <property type="entry name" value="Cytidylate_kinase_dom"/>
</dbReference>
<dbReference type="EC" id="2.7.4.25" evidence="1"/>
<dbReference type="EMBL" id="VSSQ01006135">
    <property type="protein sequence ID" value="MPM31651.1"/>
    <property type="molecule type" value="Genomic_DNA"/>
</dbReference>
<evidence type="ECO:0000256" key="4">
    <source>
        <dbReference type="ARBA" id="ARBA00022777"/>
    </source>
</evidence>
<evidence type="ECO:0000256" key="3">
    <source>
        <dbReference type="ARBA" id="ARBA00022741"/>
    </source>
</evidence>
<evidence type="ECO:0000256" key="6">
    <source>
        <dbReference type="ARBA" id="ARBA00047615"/>
    </source>
</evidence>
<keyword evidence="5" id="KW-0067">ATP-binding</keyword>
<evidence type="ECO:0000256" key="7">
    <source>
        <dbReference type="ARBA" id="ARBA00048478"/>
    </source>
</evidence>
<protein>
    <recommendedName>
        <fullName evidence="1">(d)CMP kinase</fullName>
        <ecNumber evidence="1">2.7.4.25</ecNumber>
    </recommendedName>
</protein>
<comment type="catalytic activity">
    <reaction evidence="6">
        <text>dCMP + ATP = dCDP + ADP</text>
        <dbReference type="Rhea" id="RHEA:25094"/>
        <dbReference type="ChEBI" id="CHEBI:30616"/>
        <dbReference type="ChEBI" id="CHEBI:57566"/>
        <dbReference type="ChEBI" id="CHEBI:58593"/>
        <dbReference type="ChEBI" id="CHEBI:456216"/>
        <dbReference type="EC" id="2.7.4.25"/>
    </reaction>
</comment>
<dbReference type="Gene3D" id="3.40.50.300">
    <property type="entry name" value="P-loop containing nucleotide triphosphate hydrolases"/>
    <property type="match status" value="1"/>
</dbReference>
<evidence type="ECO:0000256" key="5">
    <source>
        <dbReference type="ARBA" id="ARBA00022840"/>
    </source>
</evidence>
<dbReference type="GO" id="GO:0036431">
    <property type="term" value="F:dCMP kinase activity"/>
    <property type="evidence" value="ECO:0007669"/>
    <property type="project" value="InterPro"/>
</dbReference>
<evidence type="ECO:0000259" key="8">
    <source>
        <dbReference type="Pfam" id="PF02224"/>
    </source>
</evidence>
<dbReference type="GO" id="GO:0005524">
    <property type="term" value="F:ATP binding"/>
    <property type="evidence" value="ECO:0007669"/>
    <property type="project" value="UniProtKB-KW"/>
</dbReference>
<dbReference type="CDD" id="cd02020">
    <property type="entry name" value="CMPK"/>
    <property type="match status" value="1"/>
</dbReference>
<comment type="catalytic activity">
    <reaction evidence="7">
        <text>CMP + ATP = CDP + ADP</text>
        <dbReference type="Rhea" id="RHEA:11600"/>
        <dbReference type="ChEBI" id="CHEBI:30616"/>
        <dbReference type="ChEBI" id="CHEBI:58069"/>
        <dbReference type="ChEBI" id="CHEBI:60377"/>
        <dbReference type="ChEBI" id="CHEBI:456216"/>
        <dbReference type="EC" id="2.7.4.25"/>
    </reaction>
</comment>
<gene>
    <name evidence="9" type="primary">cmk_35</name>
    <name evidence="9" type="ORF">SDC9_78207</name>
</gene>